<evidence type="ECO:0000313" key="12">
    <source>
        <dbReference type="Proteomes" id="UP000504640"/>
    </source>
</evidence>
<comment type="subcellular location">
    <subcellularLocation>
        <location evidence="1">Membrane</location>
        <topology evidence="1">Multi-pass membrane protein</topology>
    </subcellularLocation>
</comment>
<evidence type="ECO:0000256" key="8">
    <source>
        <dbReference type="ARBA" id="ARBA00023170"/>
    </source>
</evidence>
<evidence type="ECO:0000256" key="9">
    <source>
        <dbReference type="ARBA" id="ARBA00023224"/>
    </source>
</evidence>
<dbReference type="GO" id="GO:0004984">
    <property type="term" value="F:olfactory receptor activity"/>
    <property type="evidence" value="ECO:0007669"/>
    <property type="project" value="InterPro"/>
</dbReference>
<keyword evidence="2" id="KW-0716">Sensory transduction</keyword>
<accession>A0A6J3EP30</accession>
<keyword evidence="5 10" id="KW-1133">Transmembrane helix</keyword>
<keyword evidence="7 10" id="KW-0472">Membrane</keyword>
<keyword evidence="3 10" id="KW-0812">Transmembrane</keyword>
<sequence length="324" mass="36368">MVTSRWHHADNYSHFQHLYFVLTGIPGLEQKYYWMAFPLGAIYVVALFGNSIIISAIKSESSLRIPMYYFLCMLALADMGLALCTLPSMLGIFWFNYKSIAFDACLVQMYFIHTFSAIESGVLVAMAFDRVVAIWSPLRYSVILTNGVVCKTGLVILSRAVCVVFPVPFLIKRLPFYRSNILSHSFCLHQDVMHLACASTYVNSLYGLIAVIFTKGSDSLSILLSYVFILQTVMAIASREGRLKALNTCVSHICAVLIFYVPLIGVSVIHRFGKHLSPLTHVLMANAYLLVPPVLNPIVYTVKTKEIRRKIIQIFVQTKITAEG</sequence>
<feature type="transmembrane region" description="Helical" evidence="10">
    <location>
        <begin position="68"/>
        <end position="95"/>
    </location>
</feature>
<proteinExistence type="predicted"/>
<dbReference type="GeneID" id="116524971"/>
<keyword evidence="8" id="KW-0675">Receptor</keyword>
<dbReference type="SUPFAM" id="SSF81321">
    <property type="entry name" value="Family A G protein-coupled receptor-like"/>
    <property type="match status" value="1"/>
</dbReference>
<dbReference type="PRINTS" id="PR00237">
    <property type="entry name" value="GPCRRHODOPSN"/>
</dbReference>
<evidence type="ECO:0000256" key="6">
    <source>
        <dbReference type="ARBA" id="ARBA00023040"/>
    </source>
</evidence>
<dbReference type="CDD" id="cd15222">
    <property type="entry name" value="7tmA_OR51-like"/>
    <property type="match status" value="1"/>
</dbReference>
<evidence type="ECO:0000313" key="13">
    <source>
        <dbReference type="RefSeq" id="XP_032096382.1"/>
    </source>
</evidence>
<keyword evidence="9" id="KW-0807">Transducer</keyword>
<protein>
    <submittedName>
        <fullName evidence="13">Olfactory receptor 51H1-like</fullName>
    </submittedName>
</protein>
<dbReference type="Proteomes" id="UP000504640">
    <property type="component" value="Unplaced"/>
</dbReference>
<feature type="transmembrane region" description="Helical" evidence="10">
    <location>
        <begin position="140"/>
        <end position="171"/>
    </location>
</feature>
<keyword evidence="4" id="KW-0552">Olfaction</keyword>
<feature type="transmembrane region" description="Helical" evidence="10">
    <location>
        <begin position="32"/>
        <end position="56"/>
    </location>
</feature>
<evidence type="ECO:0000256" key="4">
    <source>
        <dbReference type="ARBA" id="ARBA00022725"/>
    </source>
</evidence>
<feature type="transmembrane region" description="Helical" evidence="10">
    <location>
        <begin position="249"/>
        <end position="270"/>
    </location>
</feature>
<evidence type="ECO:0000256" key="2">
    <source>
        <dbReference type="ARBA" id="ARBA00022606"/>
    </source>
</evidence>
<dbReference type="InterPro" id="IPR000725">
    <property type="entry name" value="Olfact_rcpt"/>
</dbReference>
<dbReference type="PROSITE" id="PS50262">
    <property type="entry name" value="G_PROTEIN_RECEP_F1_2"/>
    <property type="match status" value="1"/>
</dbReference>
<evidence type="ECO:0000259" key="11">
    <source>
        <dbReference type="PROSITE" id="PS50262"/>
    </source>
</evidence>
<keyword evidence="12" id="KW-1185">Reference proteome</keyword>
<organism evidence="12 13">
    <name type="scientific">Sapajus apella</name>
    <name type="common">Brown-capped capuchin</name>
    <name type="synonym">Cebus apella</name>
    <dbReference type="NCBI Taxonomy" id="9515"/>
    <lineage>
        <taxon>Eukaryota</taxon>
        <taxon>Metazoa</taxon>
        <taxon>Chordata</taxon>
        <taxon>Craniata</taxon>
        <taxon>Vertebrata</taxon>
        <taxon>Euteleostomi</taxon>
        <taxon>Mammalia</taxon>
        <taxon>Eutheria</taxon>
        <taxon>Euarchontoglires</taxon>
        <taxon>Primates</taxon>
        <taxon>Haplorrhini</taxon>
        <taxon>Platyrrhini</taxon>
        <taxon>Cebidae</taxon>
        <taxon>Cebinae</taxon>
        <taxon>Sapajus</taxon>
    </lineage>
</organism>
<dbReference type="InterPro" id="IPR000276">
    <property type="entry name" value="GPCR_Rhodpsn"/>
</dbReference>
<dbReference type="Gene3D" id="1.20.1070.10">
    <property type="entry name" value="Rhodopsin 7-helix transmembrane proteins"/>
    <property type="match status" value="1"/>
</dbReference>
<feature type="transmembrane region" description="Helical" evidence="10">
    <location>
        <begin position="282"/>
        <end position="302"/>
    </location>
</feature>
<evidence type="ECO:0000256" key="1">
    <source>
        <dbReference type="ARBA" id="ARBA00004141"/>
    </source>
</evidence>
<reference evidence="13" key="1">
    <citation type="submission" date="2025-08" db="UniProtKB">
        <authorList>
            <consortium name="RefSeq"/>
        </authorList>
    </citation>
    <scope>IDENTIFICATION</scope>
    <source>
        <tissue evidence="13">Blood</tissue>
    </source>
</reference>
<dbReference type="GO" id="GO:0005886">
    <property type="term" value="C:plasma membrane"/>
    <property type="evidence" value="ECO:0007669"/>
    <property type="project" value="TreeGrafter"/>
</dbReference>
<evidence type="ECO:0000256" key="7">
    <source>
        <dbReference type="ARBA" id="ARBA00023136"/>
    </source>
</evidence>
<feature type="domain" description="G-protein coupled receptors family 1 profile" evidence="11">
    <location>
        <begin position="49"/>
        <end position="300"/>
    </location>
</feature>
<dbReference type="AlphaFoldDB" id="A0A6J3EP30"/>
<evidence type="ECO:0000256" key="5">
    <source>
        <dbReference type="ARBA" id="ARBA00022989"/>
    </source>
</evidence>
<feature type="transmembrane region" description="Helical" evidence="10">
    <location>
        <begin position="192"/>
        <end position="213"/>
    </location>
</feature>
<dbReference type="InterPro" id="IPR017452">
    <property type="entry name" value="GPCR_Rhodpsn_7TM"/>
</dbReference>
<gene>
    <name evidence="13" type="primary">LOC116524971</name>
</gene>
<dbReference type="FunFam" id="1.20.1070.10:FF:000002">
    <property type="entry name" value="Olfactory receptor"/>
    <property type="match status" value="1"/>
</dbReference>
<dbReference type="GO" id="GO:0004930">
    <property type="term" value="F:G protein-coupled receptor activity"/>
    <property type="evidence" value="ECO:0007669"/>
    <property type="project" value="UniProtKB-KW"/>
</dbReference>
<dbReference type="RefSeq" id="XP_032096382.1">
    <property type="nucleotide sequence ID" value="XM_032240491.1"/>
</dbReference>
<dbReference type="Pfam" id="PF13853">
    <property type="entry name" value="7tm_4"/>
    <property type="match status" value="1"/>
</dbReference>
<keyword evidence="6" id="KW-0297">G-protein coupled receptor</keyword>
<dbReference type="InterPro" id="IPR050402">
    <property type="entry name" value="OR51/52/56-like"/>
</dbReference>
<dbReference type="PRINTS" id="PR00245">
    <property type="entry name" value="OLFACTORYR"/>
</dbReference>
<feature type="transmembrane region" description="Helical" evidence="10">
    <location>
        <begin position="219"/>
        <end position="237"/>
    </location>
</feature>
<name>A0A6J3EP30_SAPAP</name>
<dbReference type="PANTHER" id="PTHR26450">
    <property type="entry name" value="OLFACTORY RECEPTOR 56B1-RELATED"/>
    <property type="match status" value="1"/>
</dbReference>
<feature type="transmembrane region" description="Helical" evidence="10">
    <location>
        <begin position="107"/>
        <end position="128"/>
    </location>
</feature>
<evidence type="ECO:0000256" key="10">
    <source>
        <dbReference type="SAM" id="Phobius"/>
    </source>
</evidence>
<dbReference type="PANTHER" id="PTHR26450:SF30">
    <property type="entry name" value="OLFACTORY RECEPTOR 572"/>
    <property type="match status" value="1"/>
</dbReference>
<evidence type="ECO:0000256" key="3">
    <source>
        <dbReference type="ARBA" id="ARBA00022692"/>
    </source>
</evidence>
<dbReference type="GO" id="GO:0071396">
    <property type="term" value="P:cellular response to lipid"/>
    <property type="evidence" value="ECO:0007669"/>
    <property type="project" value="UniProtKB-ARBA"/>
</dbReference>